<comment type="caution">
    <text evidence="1">The sequence shown here is derived from an EMBL/GenBank/DDBJ whole genome shotgun (WGS) entry which is preliminary data.</text>
</comment>
<sequence>MGSVARAAAPPAAAARGIHRGASIGQDLGHRVIGKVIPVAAEQNPKAGDRILPCRQRQRPVEKDRPAFRCRNSIHAIRFENQAFGVHFITFFHVASLAWFVGGTGRAVSIISAAAA</sequence>
<dbReference type="AlphaFoldDB" id="A0A061SV87"/>
<evidence type="ECO:0000313" key="2">
    <source>
        <dbReference type="Proteomes" id="UP000027337"/>
    </source>
</evidence>
<evidence type="ECO:0000313" key="1">
    <source>
        <dbReference type="EMBL" id="KAJ03489.1"/>
    </source>
</evidence>
<proteinExistence type="predicted"/>
<reference evidence="1 2" key="1">
    <citation type="journal article" date="2014" name="Genome Announc.">
        <title>Draft Genome Sequences of Two Isolates of the Roseobacter Group, Sulfitobacter sp. Strains 3SOLIMAR09 and 1FIGIMAR09, from Harbors of Mallorca Island (Mediterranean Sea).</title>
        <authorList>
            <person name="Mas-Llado M."/>
            <person name="Pina-Villalonga J.M."/>
            <person name="Brunet-Galmes I."/>
            <person name="Nogales B."/>
            <person name="Bosch R."/>
        </authorList>
    </citation>
    <scope>NUCLEOTIDE SEQUENCE [LARGE SCALE GENOMIC DNA]</scope>
    <source>
        <strain evidence="1 2">1FIGIMAR09</strain>
    </source>
</reference>
<keyword evidence="2" id="KW-1185">Reference proteome</keyword>
<gene>
    <name evidence="1" type="ORF">PM02_09105</name>
</gene>
<dbReference type="Proteomes" id="UP000027337">
    <property type="component" value="Unassembled WGS sequence"/>
</dbReference>
<protein>
    <submittedName>
        <fullName evidence="1">Uncharacterized protein</fullName>
    </submittedName>
</protein>
<name>A0A061SV87_9RHOB</name>
<dbReference type="EMBL" id="JEMU01000006">
    <property type="protein sequence ID" value="KAJ03489.1"/>
    <property type="molecule type" value="Genomic_DNA"/>
</dbReference>
<accession>A0A061SV87</accession>
<organism evidence="1 2">
    <name type="scientific">Sulfitobacter mediterraneus</name>
    <dbReference type="NCBI Taxonomy" id="83219"/>
    <lineage>
        <taxon>Bacteria</taxon>
        <taxon>Pseudomonadati</taxon>
        <taxon>Pseudomonadota</taxon>
        <taxon>Alphaproteobacteria</taxon>
        <taxon>Rhodobacterales</taxon>
        <taxon>Roseobacteraceae</taxon>
        <taxon>Sulfitobacter</taxon>
    </lineage>
</organism>